<feature type="region of interest" description="Disordered" evidence="1">
    <location>
        <begin position="609"/>
        <end position="687"/>
    </location>
</feature>
<keyword evidence="2" id="KW-0732">Signal</keyword>
<feature type="compositionally biased region" description="Basic residues" evidence="1">
    <location>
        <begin position="672"/>
        <end position="687"/>
    </location>
</feature>
<dbReference type="OMA" id="TESMESW"/>
<reference evidence="3" key="1">
    <citation type="submission" date="2022-11" db="UniProtKB">
        <authorList>
            <consortium name="EnsemblMetazoa"/>
        </authorList>
    </citation>
    <scope>IDENTIFICATION</scope>
</reference>
<dbReference type="RefSeq" id="XP_038073659.1">
    <property type="nucleotide sequence ID" value="XM_038217731.1"/>
</dbReference>
<feature type="region of interest" description="Disordered" evidence="1">
    <location>
        <begin position="414"/>
        <end position="529"/>
    </location>
</feature>
<proteinExistence type="predicted"/>
<dbReference type="OrthoDB" id="10581228at2759"/>
<feature type="compositionally biased region" description="Basic and acidic residues" evidence="1">
    <location>
        <begin position="434"/>
        <end position="445"/>
    </location>
</feature>
<sequence>MGLLSFLTWPIRLVLHSRPGQLAVFLLEKTAQVAADGIEAVVGRGTVGTSLVDPAKSGTKEGQGKLAVKSDKSEKTTIKIAAPRNEGYLIRAAQISATILRWLQNWLRSLQGKAPTTGTIEPLEMVDGGGVVATKRSDKVGLVTCALYVLNPLNDIVLAVRLLEYTRGIIFVSRNKSSDCSPVAERSPLSPSKNTEFEAKDADSTIKPPTRTQAITKPDAPQRASPKSPVKTTKVTPAGVPRKIPAAVPRTTPATSTTVRSPTTPAFSPVKIAPYRTSVSMRQPPSKAAAGPAAQSTASTAPREASTKISEHTDDSYKLETKTKTSSKERISKTKQEERSKDAVPAHRTIKSPGGPPPVSTAKPSALITQIPPDQDVSKPSAEKSSTVVLSATVSASPKANTRVVSVQSVSKPLSEAAAADDNTNDVQVPAKISADEPDKVDIKTKPQSNEGIIIDSECRKGQTKSKKLGQSGEEESAKEAFISRRTIQPPPSGTVVKPPIRSTDGAGSGPVADSTADPPAQTSRMAHSYSLVYKTTGLPSKIHLDQSTSKPEAETARPGTSTNKSPPWATGKPQGGPGLLANMLSRQARDLGSAEYPLDSTIQSTAGKAGLSFDQGSSAVPKTKITANTKSETASVKSTTGSVSESTAGISSDGDAKVQAGTTDDPGKSGKQSKLKPWKKWKPSKK</sequence>
<feature type="compositionally biased region" description="Basic and acidic residues" evidence="1">
    <location>
        <begin position="195"/>
        <end position="204"/>
    </location>
</feature>
<evidence type="ECO:0000313" key="3">
    <source>
        <dbReference type="EnsemblMetazoa" id="XP_038073659.1"/>
    </source>
</evidence>
<feature type="chain" id="PRO_5036721994" evidence="2">
    <location>
        <begin position="17"/>
        <end position="687"/>
    </location>
</feature>
<evidence type="ECO:0000256" key="1">
    <source>
        <dbReference type="SAM" id="MobiDB-lite"/>
    </source>
</evidence>
<feature type="compositionally biased region" description="Low complexity" evidence="1">
    <location>
        <begin position="283"/>
        <end position="302"/>
    </location>
</feature>
<evidence type="ECO:0000313" key="4">
    <source>
        <dbReference type="Proteomes" id="UP000887568"/>
    </source>
</evidence>
<dbReference type="GeneID" id="119741826"/>
<dbReference type="Proteomes" id="UP000887568">
    <property type="component" value="Unplaced"/>
</dbReference>
<dbReference type="EnsemblMetazoa" id="XM_038217731.1">
    <property type="protein sequence ID" value="XP_038073659.1"/>
    <property type="gene ID" value="LOC119741826"/>
</dbReference>
<feature type="compositionally biased region" description="Polar residues" evidence="1">
    <location>
        <begin position="615"/>
        <end position="651"/>
    </location>
</feature>
<feature type="region of interest" description="Disordered" evidence="1">
    <location>
        <begin position="541"/>
        <end position="587"/>
    </location>
</feature>
<keyword evidence="4" id="KW-1185">Reference proteome</keyword>
<organism evidence="3 4">
    <name type="scientific">Patiria miniata</name>
    <name type="common">Bat star</name>
    <name type="synonym">Asterina miniata</name>
    <dbReference type="NCBI Taxonomy" id="46514"/>
    <lineage>
        <taxon>Eukaryota</taxon>
        <taxon>Metazoa</taxon>
        <taxon>Echinodermata</taxon>
        <taxon>Eleutherozoa</taxon>
        <taxon>Asterozoa</taxon>
        <taxon>Asteroidea</taxon>
        <taxon>Valvatacea</taxon>
        <taxon>Valvatida</taxon>
        <taxon>Asterinidae</taxon>
        <taxon>Patiria</taxon>
    </lineage>
</organism>
<feature type="signal peptide" evidence="2">
    <location>
        <begin position="1"/>
        <end position="16"/>
    </location>
</feature>
<feature type="region of interest" description="Disordered" evidence="1">
    <location>
        <begin position="178"/>
        <end position="385"/>
    </location>
</feature>
<evidence type="ECO:0000256" key="2">
    <source>
        <dbReference type="SAM" id="SignalP"/>
    </source>
</evidence>
<dbReference type="AlphaFoldDB" id="A0A914BC85"/>
<name>A0A914BC85_PATMI</name>
<feature type="compositionally biased region" description="Basic and acidic residues" evidence="1">
    <location>
        <begin position="305"/>
        <end position="345"/>
    </location>
</feature>
<protein>
    <submittedName>
        <fullName evidence="3">Uncharacterized protein</fullName>
    </submittedName>
</protein>
<feature type="compositionally biased region" description="Polar residues" evidence="1">
    <location>
        <begin position="252"/>
        <end position="266"/>
    </location>
</feature>
<accession>A0A914BC85</accession>